<dbReference type="SMART" id="SM01007">
    <property type="entry name" value="Aldolase_II"/>
    <property type="match status" value="1"/>
</dbReference>
<dbReference type="SUPFAM" id="SSF53639">
    <property type="entry name" value="AraD/HMP-PK domain-like"/>
    <property type="match status" value="1"/>
</dbReference>
<dbReference type="RefSeq" id="WP_281246310.1">
    <property type="nucleotide sequence ID" value="NZ_FNRQ01000003.1"/>
</dbReference>
<dbReference type="GO" id="GO:0005829">
    <property type="term" value="C:cytosol"/>
    <property type="evidence" value="ECO:0007669"/>
    <property type="project" value="TreeGrafter"/>
</dbReference>
<keyword evidence="6" id="KW-1185">Reference proteome</keyword>
<feature type="region of interest" description="Disordered" evidence="3">
    <location>
        <begin position="228"/>
        <end position="247"/>
    </location>
</feature>
<dbReference type="Pfam" id="PF00596">
    <property type="entry name" value="Aldolase_II"/>
    <property type="match status" value="1"/>
</dbReference>
<protein>
    <submittedName>
        <fullName evidence="5">L-fuculose-phosphate aldolase</fullName>
    </submittedName>
</protein>
<dbReference type="InterPro" id="IPR050197">
    <property type="entry name" value="Aldolase_class_II_sugar_metab"/>
</dbReference>
<dbReference type="Gene3D" id="3.40.225.10">
    <property type="entry name" value="Class II aldolase/adducin N-terminal domain"/>
    <property type="match status" value="1"/>
</dbReference>
<evidence type="ECO:0000256" key="3">
    <source>
        <dbReference type="SAM" id="MobiDB-lite"/>
    </source>
</evidence>
<reference evidence="6" key="1">
    <citation type="submission" date="2016-10" db="EMBL/GenBank/DDBJ databases">
        <authorList>
            <person name="Varghese N."/>
            <person name="Submissions S."/>
        </authorList>
    </citation>
    <scope>NUCLEOTIDE SEQUENCE [LARGE SCALE GENOMIC DNA]</scope>
    <source>
        <strain evidence="6">LMG 24000</strain>
    </source>
</reference>
<dbReference type="GO" id="GO:0016832">
    <property type="term" value="F:aldehyde-lyase activity"/>
    <property type="evidence" value="ECO:0007669"/>
    <property type="project" value="TreeGrafter"/>
</dbReference>
<dbReference type="PANTHER" id="PTHR22789">
    <property type="entry name" value="FUCULOSE PHOSPHATE ALDOLASE"/>
    <property type="match status" value="1"/>
</dbReference>
<sequence>MSGHVNVNEAADHSAHEARLRAEIVKTALEMERLRINQGTSGNVSVRWRDGLLITPSGVSASALTADMIVWLPLDVQPDAAVFSERGPSSEWRFHRDILKARQDIDAVVHTHSNAATAIAIHGRDMHAHHYMIAAAGGNSIRCAPYATFGSQALSDHALQALRDRTACLLAHHGVIALGRDLALALWLANEVEVLAQQYLLASQLGPPPVLTDEEIGEVVKKFSNYGLRRESSNSGSSNNSNSNSKA</sequence>
<dbReference type="GO" id="GO:0019323">
    <property type="term" value="P:pentose catabolic process"/>
    <property type="evidence" value="ECO:0007669"/>
    <property type="project" value="TreeGrafter"/>
</dbReference>
<gene>
    <name evidence="5" type="ORF">SAMN05192564_103288</name>
</gene>
<dbReference type="PANTHER" id="PTHR22789:SF0">
    <property type="entry name" value="3-OXO-TETRONATE 4-PHOSPHATE DECARBOXYLASE-RELATED"/>
    <property type="match status" value="1"/>
</dbReference>
<evidence type="ECO:0000313" key="6">
    <source>
        <dbReference type="Proteomes" id="UP000198638"/>
    </source>
</evidence>
<dbReference type="STRING" id="83784.SAMN05192564_103288"/>
<feature type="domain" description="Class II aldolase/adducin N-terminal" evidence="4">
    <location>
        <begin position="22"/>
        <end position="200"/>
    </location>
</feature>
<evidence type="ECO:0000313" key="5">
    <source>
        <dbReference type="EMBL" id="SEA83118.1"/>
    </source>
</evidence>
<evidence type="ECO:0000259" key="4">
    <source>
        <dbReference type="SMART" id="SM01007"/>
    </source>
</evidence>
<keyword evidence="2" id="KW-0456">Lyase</keyword>
<dbReference type="InterPro" id="IPR036409">
    <property type="entry name" value="Aldolase_II/adducin_N_sf"/>
</dbReference>
<evidence type="ECO:0000256" key="1">
    <source>
        <dbReference type="ARBA" id="ARBA00022723"/>
    </source>
</evidence>
<feature type="compositionally biased region" description="Low complexity" evidence="3">
    <location>
        <begin position="233"/>
        <end position="247"/>
    </location>
</feature>
<name>A0A1H4EEG8_9BURK</name>
<dbReference type="GO" id="GO:0046872">
    <property type="term" value="F:metal ion binding"/>
    <property type="evidence" value="ECO:0007669"/>
    <property type="project" value="UniProtKB-KW"/>
</dbReference>
<dbReference type="AlphaFoldDB" id="A0A1H4EEG8"/>
<dbReference type="EMBL" id="FNRQ01000003">
    <property type="protein sequence ID" value="SEA83118.1"/>
    <property type="molecule type" value="Genomic_DNA"/>
</dbReference>
<dbReference type="Proteomes" id="UP000198638">
    <property type="component" value="Unassembled WGS sequence"/>
</dbReference>
<evidence type="ECO:0000256" key="2">
    <source>
        <dbReference type="ARBA" id="ARBA00023239"/>
    </source>
</evidence>
<organism evidence="5 6">
    <name type="scientific">Paraburkholderia sartisoli</name>
    <dbReference type="NCBI Taxonomy" id="83784"/>
    <lineage>
        <taxon>Bacteria</taxon>
        <taxon>Pseudomonadati</taxon>
        <taxon>Pseudomonadota</taxon>
        <taxon>Betaproteobacteria</taxon>
        <taxon>Burkholderiales</taxon>
        <taxon>Burkholderiaceae</taxon>
        <taxon>Paraburkholderia</taxon>
    </lineage>
</organism>
<dbReference type="InterPro" id="IPR001303">
    <property type="entry name" value="Aldolase_II/adducin_N"/>
</dbReference>
<proteinExistence type="predicted"/>
<keyword evidence="1" id="KW-0479">Metal-binding</keyword>
<accession>A0A1H4EEG8</accession>